<organism evidence="1 2">
    <name type="scientific">Scleroderma citrinum Foug A</name>
    <dbReference type="NCBI Taxonomy" id="1036808"/>
    <lineage>
        <taxon>Eukaryota</taxon>
        <taxon>Fungi</taxon>
        <taxon>Dikarya</taxon>
        <taxon>Basidiomycota</taxon>
        <taxon>Agaricomycotina</taxon>
        <taxon>Agaricomycetes</taxon>
        <taxon>Agaricomycetidae</taxon>
        <taxon>Boletales</taxon>
        <taxon>Sclerodermatineae</taxon>
        <taxon>Sclerodermataceae</taxon>
        <taxon>Scleroderma</taxon>
    </lineage>
</organism>
<reference evidence="2" key="2">
    <citation type="submission" date="2015-01" db="EMBL/GenBank/DDBJ databases">
        <title>Evolutionary Origins and Diversification of the Mycorrhizal Mutualists.</title>
        <authorList>
            <consortium name="DOE Joint Genome Institute"/>
            <consortium name="Mycorrhizal Genomics Consortium"/>
            <person name="Kohler A."/>
            <person name="Kuo A."/>
            <person name="Nagy L.G."/>
            <person name="Floudas D."/>
            <person name="Copeland A."/>
            <person name="Barry K.W."/>
            <person name="Cichocki N."/>
            <person name="Veneault-Fourrey C."/>
            <person name="LaButti K."/>
            <person name="Lindquist E.A."/>
            <person name="Lipzen A."/>
            <person name="Lundell T."/>
            <person name="Morin E."/>
            <person name="Murat C."/>
            <person name="Riley R."/>
            <person name="Ohm R."/>
            <person name="Sun H."/>
            <person name="Tunlid A."/>
            <person name="Henrissat B."/>
            <person name="Grigoriev I.V."/>
            <person name="Hibbett D.S."/>
            <person name="Martin F."/>
        </authorList>
    </citation>
    <scope>NUCLEOTIDE SEQUENCE [LARGE SCALE GENOMIC DNA]</scope>
    <source>
        <strain evidence="2">Foug A</strain>
    </source>
</reference>
<dbReference type="AlphaFoldDB" id="A0A0C3A5E4"/>
<evidence type="ECO:0000313" key="1">
    <source>
        <dbReference type="EMBL" id="KIM59932.1"/>
    </source>
</evidence>
<protein>
    <submittedName>
        <fullName evidence="1">Uncharacterized protein</fullName>
    </submittedName>
</protein>
<reference evidence="1 2" key="1">
    <citation type="submission" date="2014-04" db="EMBL/GenBank/DDBJ databases">
        <authorList>
            <consortium name="DOE Joint Genome Institute"/>
            <person name="Kuo A."/>
            <person name="Kohler A."/>
            <person name="Nagy L.G."/>
            <person name="Floudas D."/>
            <person name="Copeland A."/>
            <person name="Barry K.W."/>
            <person name="Cichocki N."/>
            <person name="Veneault-Fourrey C."/>
            <person name="LaButti K."/>
            <person name="Lindquist E.A."/>
            <person name="Lipzen A."/>
            <person name="Lundell T."/>
            <person name="Morin E."/>
            <person name="Murat C."/>
            <person name="Sun H."/>
            <person name="Tunlid A."/>
            <person name="Henrissat B."/>
            <person name="Grigoriev I.V."/>
            <person name="Hibbett D.S."/>
            <person name="Martin F."/>
            <person name="Nordberg H.P."/>
            <person name="Cantor M.N."/>
            <person name="Hua S.X."/>
        </authorList>
    </citation>
    <scope>NUCLEOTIDE SEQUENCE [LARGE SCALE GENOMIC DNA]</scope>
    <source>
        <strain evidence="1 2">Foug A</strain>
    </source>
</reference>
<sequence length="152" mass="16812">MGQTPTPLSAYLGVTLCAASSTRTQLPKFPSSFRTAMILFFSESASQTHQLRRVTNYILSFAETHYLCLVCESQGGSWPERSLLHLVYTKARHSSDHSCGGSRRENALHFTCGFGLPLFTYKYSPKMKYAIPTPGGALQSSYSWLSDYPPGA</sequence>
<gene>
    <name evidence="1" type="ORF">SCLCIDRAFT_979778</name>
</gene>
<dbReference type="EMBL" id="KN822068">
    <property type="protein sequence ID" value="KIM59932.1"/>
    <property type="molecule type" value="Genomic_DNA"/>
</dbReference>
<proteinExistence type="predicted"/>
<evidence type="ECO:0000313" key="2">
    <source>
        <dbReference type="Proteomes" id="UP000053989"/>
    </source>
</evidence>
<dbReference type="InParanoid" id="A0A0C3A5E4"/>
<name>A0A0C3A5E4_9AGAM</name>
<keyword evidence="2" id="KW-1185">Reference proteome</keyword>
<accession>A0A0C3A5E4</accession>
<dbReference type="Proteomes" id="UP000053989">
    <property type="component" value="Unassembled WGS sequence"/>
</dbReference>
<dbReference type="HOGENOM" id="CLU_1723434_0_0_1"/>